<feature type="region of interest" description="Disordered" evidence="5">
    <location>
        <begin position="204"/>
        <end position="246"/>
    </location>
</feature>
<keyword evidence="3" id="KW-0378">Hydrolase</keyword>
<comment type="similarity">
    <text evidence="1">Belongs to the peptidase C40 family.</text>
</comment>
<sequence>MIDVDGLAKPIIDLFSSFGPGFVPTGGPADALAVSSATIDSVHAIGRDAIDLLDSSWSGATALNAVTKAGLTQDSYANISDRGTDIAAVVATASSDVAAGVVELEAILQSFVAIVSAAAPLLATPPAQAMVVAAAVEHLGRALAVVAKVRAQLAVHTAKMLEFVAPVPTPTAPAAATTPASVQGPSDAAAKFVSGLTQSAAAPAAPPGLFTGGAPSRSNGGGPPSKLTGDKGTRPGMRPSDGTGVMVTLPDGSTAMAPNEEAARAVRNALSAQGTPYVWGGNSPGSGLDCSGLTKWAYGDAGVDLPRLADQQAIGSSVGPGDLMPGDLAVWDGHVAMVVGNGMMVEAGDPVQVSAVRTDNIGMAFHGFYRPTE</sequence>
<evidence type="ECO:0000313" key="7">
    <source>
        <dbReference type="EMBL" id="MFH5208689.1"/>
    </source>
</evidence>
<dbReference type="Gene3D" id="3.90.1720.10">
    <property type="entry name" value="endopeptidase domain like (from Nostoc punctiforme)"/>
    <property type="match status" value="1"/>
</dbReference>
<reference evidence="7 8" key="1">
    <citation type="submission" date="2024-10" db="EMBL/GenBank/DDBJ databases">
        <authorList>
            <person name="Riesco R."/>
        </authorList>
    </citation>
    <scope>NUCLEOTIDE SEQUENCE [LARGE SCALE GENOMIC DNA]</scope>
    <source>
        <strain evidence="7 8">NCIMB 15449</strain>
    </source>
</reference>
<feature type="domain" description="NlpC/P60" evidence="6">
    <location>
        <begin position="259"/>
        <end position="373"/>
    </location>
</feature>
<dbReference type="PANTHER" id="PTHR47359:SF3">
    <property type="entry name" value="NLP_P60 DOMAIN-CONTAINING PROTEIN-RELATED"/>
    <property type="match status" value="1"/>
</dbReference>
<keyword evidence="4" id="KW-0788">Thiol protease</keyword>
<dbReference type="Pfam" id="PF00877">
    <property type="entry name" value="NLPC_P60"/>
    <property type="match status" value="1"/>
</dbReference>
<protein>
    <submittedName>
        <fullName evidence="7">C40 family peptidase</fullName>
    </submittedName>
</protein>
<dbReference type="SUPFAM" id="SSF54001">
    <property type="entry name" value="Cysteine proteinases"/>
    <property type="match status" value="1"/>
</dbReference>
<evidence type="ECO:0000256" key="4">
    <source>
        <dbReference type="ARBA" id="ARBA00022807"/>
    </source>
</evidence>
<dbReference type="InterPro" id="IPR038765">
    <property type="entry name" value="Papain-like_cys_pep_sf"/>
</dbReference>
<dbReference type="EMBL" id="JBIMSO010000043">
    <property type="protein sequence ID" value="MFH5208689.1"/>
    <property type="molecule type" value="Genomic_DNA"/>
</dbReference>
<dbReference type="Proteomes" id="UP001609175">
    <property type="component" value="Unassembled WGS sequence"/>
</dbReference>
<evidence type="ECO:0000256" key="3">
    <source>
        <dbReference type="ARBA" id="ARBA00022801"/>
    </source>
</evidence>
<evidence type="ECO:0000259" key="6">
    <source>
        <dbReference type="PROSITE" id="PS51935"/>
    </source>
</evidence>
<evidence type="ECO:0000256" key="5">
    <source>
        <dbReference type="SAM" id="MobiDB-lite"/>
    </source>
</evidence>
<evidence type="ECO:0000256" key="1">
    <source>
        <dbReference type="ARBA" id="ARBA00007074"/>
    </source>
</evidence>
<gene>
    <name evidence="7" type="ORF">ACHIPZ_10825</name>
</gene>
<dbReference type="InterPro" id="IPR051794">
    <property type="entry name" value="PG_Endopeptidase_C40"/>
</dbReference>
<dbReference type="InterPro" id="IPR000064">
    <property type="entry name" value="NLP_P60_dom"/>
</dbReference>
<comment type="caution">
    <text evidence="7">The sequence shown here is derived from an EMBL/GenBank/DDBJ whole genome shotgun (WGS) entry which is preliminary data.</text>
</comment>
<accession>A0ABW7JLM3</accession>
<name>A0ABW7JLM3_9NOCA</name>
<proteinExistence type="inferred from homology"/>
<dbReference type="RefSeq" id="WP_395114233.1">
    <property type="nucleotide sequence ID" value="NZ_JBIMSO010000043.1"/>
</dbReference>
<keyword evidence="2" id="KW-0645">Protease</keyword>
<dbReference type="PROSITE" id="PS51935">
    <property type="entry name" value="NLPC_P60"/>
    <property type="match status" value="1"/>
</dbReference>
<evidence type="ECO:0000256" key="2">
    <source>
        <dbReference type="ARBA" id="ARBA00022670"/>
    </source>
</evidence>
<organism evidence="7 8">
    <name type="scientific">Antrihabitans spumae</name>
    <dbReference type="NCBI Taxonomy" id="3373370"/>
    <lineage>
        <taxon>Bacteria</taxon>
        <taxon>Bacillati</taxon>
        <taxon>Actinomycetota</taxon>
        <taxon>Actinomycetes</taxon>
        <taxon>Mycobacteriales</taxon>
        <taxon>Nocardiaceae</taxon>
        <taxon>Antrihabitans</taxon>
    </lineage>
</organism>
<evidence type="ECO:0000313" key="8">
    <source>
        <dbReference type="Proteomes" id="UP001609175"/>
    </source>
</evidence>
<dbReference type="PANTHER" id="PTHR47359">
    <property type="entry name" value="PEPTIDOGLYCAN DL-ENDOPEPTIDASE CWLO"/>
    <property type="match status" value="1"/>
</dbReference>